<dbReference type="AlphaFoldDB" id="A0A841G9J9"/>
<evidence type="ECO:0000313" key="4">
    <source>
        <dbReference type="EMBL" id="MBB6054297.1"/>
    </source>
</evidence>
<organism evidence="4 5">
    <name type="scientific">Tolumonas osonensis</name>
    <dbReference type="NCBI Taxonomy" id="675874"/>
    <lineage>
        <taxon>Bacteria</taxon>
        <taxon>Pseudomonadati</taxon>
        <taxon>Pseudomonadota</taxon>
        <taxon>Gammaproteobacteria</taxon>
        <taxon>Aeromonadales</taxon>
        <taxon>Aeromonadaceae</taxon>
        <taxon>Tolumonas</taxon>
    </lineage>
</organism>
<keyword evidence="5" id="KW-1185">Reference proteome</keyword>
<name>A0A841G9J9_9GAMM</name>
<reference evidence="4 5" key="1">
    <citation type="submission" date="2020-08" db="EMBL/GenBank/DDBJ databases">
        <title>Genomic Encyclopedia of Type Strains, Phase IV (KMG-IV): sequencing the most valuable type-strain genomes for metagenomic binning, comparative biology and taxonomic classification.</title>
        <authorList>
            <person name="Goeker M."/>
        </authorList>
    </citation>
    <scope>NUCLEOTIDE SEQUENCE [LARGE SCALE GENOMIC DNA]</scope>
    <source>
        <strain evidence="4 5">DSM 22975</strain>
    </source>
</reference>
<evidence type="ECO:0000313" key="5">
    <source>
        <dbReference type="Proteomes" id="UP000585721"/>
    </source>
</evidence>
<dbReference type="NCBIfam" id="TIGR00369">
    <property type="entry name" value="unchar_dom_1"/>
    <property type="match status" value="1"/>
</dbReference>
<dbReference type="PANTHER" id="PTHR43240:SF5">
    <property type="entry name" value="1,4-DIHYDROXY-2-NAPHTHOYL-COA THIOESTERASE 1"/>
    <property type="match status" value="1"/>
</dbReference>
<evidence type="ECO:0000256" key="2">
    <source>
        <dbReference type="ARBA" id="ARBA00022801"/>
    </source>
</evidence>
<dbReference type="EMBL" id="JACHGR010000001">
    <property type="protein sequence ID" value="MBB6054297.1"/>
    <property type="molecule type" value="Genomic_DNA"/>
</dbReference>
<dbReference type="SUPFAM" id="SSF54637">
    <property type="entry name" value="Thioesterase/thiol ester dehydrase-isomerase"/>
    <property type="match status" value="1"/>
</dbReference>
<dbReference type="Pfam" id="PF03061">
    <property type="entry name" value="4HBT"/>
    <property type="match status" value="1"/>
</dbReference>
<feature type="domain" description="Thioesterase" evidence="3">
    <location>
        <begin position="50"/>
        <end position="127"/>
    </location>
</feature>
<protein>
    <submittedName>
        <fullName evidence="4">1,4-dihydroxy-2-naphthoyl-CoA hydrolase</fullName>
        <ecNumber evidence="4">3.1.2.28</ecNumber>
    </submittedName>
</protein>
<keyword evidence="2 4" id="KW-0378">Hydrolase</keyword>
<proteinExistence type="inferred from homology"/>
<evidence type="ECO:0000259" key="3">
    <source>
        <dbReference type="Pfam" id="PF03061"/>
    </source>
</evidence>
<dbReference type="CDD" id="cd03443">
    <property type="entry name" value="PaaI_thioesterase"/>
    <property type="match status" value="1"/>
</dbReference>
<dbReference type="InterPro" id="IPR029069">
    <property type="entry name" value="HotDog_dom_sf"/>
</dbReference>
<comment type="similarity">
    <text evidence="1">Belongs to the thioesterase PaaI family.</text>
</comment>
<dbReference type="Proteomes" id="UP000585721">
    <property type="component" value="Unassembled WGS sequence"/>
</dbReference>
<dbReference type="GO" id="GO:0005829">
    <property type="term" value="C:cytosol"/>
    <property type="evidence" value="ECO:0007669"/>
    <property type="project" value="TreeGrafter"/>
</dbReference>
<dbReference type="FunFam" id="3.10.129.10:FF:000002">
    <property type="entry name" value="1,4-dihydroxy-2-naphthoyl-CoA hydrolase"/>
    <property type="match status" value="1"/>
</dbReference>
<comment type="caution">
    <text evidence="4">The sequence shown here is derived from an EMBL/GenBank/DDBJ whole genome shotgun (WGS) entry which is preliminary data.</text>
</comment>
<gene>
    <name evidence="4" type="ORF">HNR75_000162</name>
</gene>
<dbReference type="RefSeq" id="WP_188025119.1">
    <property type="nucleotide sequence ID" value="NZ_JACHGR010000001.1"/>
</dbReference>
<dbReference type="EC" id="3.1.2.28" evidence="4"/>
<dbReference type="PANTHER" id="PTHR43240">
    <property type="entry name" value="1,4-DIHYDROXY-2-NAPHTHOYL-COA THIOESTERASE 1"/>
    <property type="match status" value="1"/>
</dbReference>
<dbReference type="GO" id="GO:0061522">
    <property type="term" value="F:1,4-dihydroxy-2-naphthoyl-CoA thioesterase activity"/>
    <property type="evidence" value="ECO:0007669"/>
    <property type="project" value="UniProtKB-EC"/>
</dbReference>
<dbReference type="InterPro" id="IPR003736">
    <property type="entry name" value="PAAI_dom"/>
</dbReference>
<accession>A0A841G9J9</accession>
<sequence length="145" mass="15767">MIWQRDFTLASLNAGSANTLVAHLGIEYTVIGDDYLQAIMPVDSRTHQPMGLLHGGASVVLAETLGSVAGNMCVPRTHCCVGLDINANHLRAKRDGIVTGIARPVHLGATTQVWQINLQDERERLLCTSRLTLAVLSQKKRTVNQ</sequence>
<dbReference type="Gene3D" id="3.10.129.10">
    <property type="entry name" value="Hotdog Thioesterase"/>
    <property type="match status" value="1"/>
</dbReference>
<dbReference type="InterPro" id="IPR006683">
    <property type="entry name" value="Thioestr_dom"/>
</dbReference>
<evidence type="ECO:0000256" key="1">
    <source>
        <dbReference type="ARBA" id="ARBA00008324"/>
    </source>
</evidence>